<feature type="region of interest" description="Disordered" evidence="1">
    <location>
        <begin position="1"/>
        <end position="20"/>
    </location>
</feature>
<evidence type="ECO:0000256" key="1">
    <source>
        <dbReference type="SAM" id="MobiDB-lite"/>
    </source>
</evidence>
<keyword evidence="2" id="KW-0732">Signal</keyword>
<dbReference type="AlphaFoldDB" id="A0AAW1FXD0"/>
<proteinExistence type="predicted"/>
<keyword evidence="4" id="KW-1185">Reference proteome</keyword>
<name>A0AAW1FXD0_ZOAVI</name>
<organism evidence="3 4">
    <name type="scientific">Zoarces viviparus</name>
    <name type="common">Viviparous eelpout</name>
    <name type="synonym">Blennius viviparus</name>
    <dbReference type="NCBI Taxonomy" id="48416"/>
    <lineage>
        <taxon>Eukaryota</taxon>
        <taxon>Metazoa</taxon>
        <taxon>Chordata</taxon>
        <taxon>Craniata</taxon>
        <taxon>Vertebrata</taxon>
        <taxon>Euteleostomi</taxon>
        <taxon>Actinopterygii</taxon>
        <taxon>Neopterygii</taxon>
        <taxon>Teleostei</taxon>
        <taxon>Neoteleostei</taxon>
        <taxon>Acanthomorphata</taxon>
        <taxon>Eupercaria</taxon>
        <taxon>Perciformes</taxon>
        <taxon>Cottioidei</taxon>
        <taxon>Zoarcales</taxon>
        <taxon>Zoarcidae</taxon>
        <taxon>Zoarcinae</taxon>
        <taxon>Zoarces</taxon>
    </lineage>
</organism>
<comment type="caution">
    <text evidence="3">The sequence shown here is derived from an EMBL/GenBank/DDBJ whole genome shotgun (WGS) entry which is preliminary data.</text>
</comment>
<dbReference type="Proteomes" id="UP001488805">
    <property type="component" value="Unassembled WGS sequence"/>
</dbReference>
<gene>
    <name evidence="3" type="ORF">VZT92_004639</name>
</gene>
<evidence type="ECO:0000256" key="2">
    <source>
        <dbReference type="SAM" id="SignalP"/>
    </source>
</evidence>
<feature type="signal peptide" evidence="2">
    <location>
        <begin position="1"/>
        <end position="43"/>
    </location>
</feature>
<evidence type="ECO:0000313" key="3">
    <source>
        <dbReference type="EMBL" id="KAK9539539.1"/>
    </source>
</evidence>
<reference evidence="3 4" key="1">
    <citation type="journal article" date="2024" name="Genome Biol. Evol.">
        <title>Chromosome-level genome assembly of the viviparous eelpout Zoarces viviparus.</title>
        <authorList>
            <person name="Fuhrmann N."/>
            <person name="Brasseur M.V."/>
            <person name="Bakowski C.E."/>
            <person name="Podsiadlowski L."/>
            <person name="Prost S."/>
            <person name="Krehenwinkel H."/>
            <person name="Mayer C."/>
        </authorList>
    </citation>
    <scope>NUCLEOTIDE SEQUENCE [LARGE SCALE GENOMIC DNA]</scope>
    <source>
        <strain evidence="3">NO-MEL_2022_Ind0_liver</strain>
    </source>
</reference>
<protein>
    <submittedName>
        <fullName evidence="3">Uncharacterized protein</fullName>
    </submittedName>
</protein>
<dbReference type="EMBL" id="JBCEZU010000023">
    <property type="protein sequence ID" value="KAK9539539.1"/>
    <property type="molecule type" value="Genomic_DNA"/>
</dbReference>
<accession>A0AAW1FXD0</accession>
<evidence type="ECO:0000313" key="4">
    <source>
        <dbReference type="Proteomes" id="UP001488805"/>
    </source>
</evidence>
<feature type="chain" id="PRO_5043542088" evidence="2">
    <location>
        <begin position="44"/>
        <end position="185"/>
    </location>
</feature>
<sequence length="185" mass="19266">MLVTSLAPPPPAGHQPGSSSSCWSPAWLLLLMLVTSLAPPPHAGHQPGSSSSCWSPAWLLLLMLVTSLAPPPPAGHQPGSSSSCWSPAWLLLLLLVTSLAPPPHAGHQPAHTLLWDAFHSSSRICHKSANVVVLVTLAGTAGPTSVHLGCGQDCWRPFHSLYSHILEVVSDEACSVGASIVVLEA</sequence>